<dbReference type="HOGENOM" id="CLU_011226_4_1_1"/>
<dbReference type="Proteomes" id="UP000030151">
    <property type="component" value="Unassembled WGS sequence"/>
</dbReference>
<dbReference type="Pfam" id="PF22041">
    <property type="entry name" value="GST_C_7"/>
    <property type="match status" value="1"/>
</dbReference>
<dbReference type="Gene3D" id="3.40.30.10">
    <property type="entry name" value="Glutaredoxin"/>
    <property type="match status" value="1"/>
</dbReference>
<dbReference type="GO" id="GO:0016740">
    <property type="term" value="F:transferase activity"/>
    <property type="evidence" value="ECO:0007669"/>
    <property type="project" value="UniProtKB-KW"/>
</dbReference>
<dbReference type="SUPFAM" id="SSF47616">
    <property type="entry name" value="GST C-terminal domain-like"/>
    <property type="match status" value="1"/>
</dbReference>
<gene>
    <name evidence="2" type="ORF">X797_007840</name>
</gene>
<dbReference type="InterPro" id="IPR036282">
    <property type="entry name" value="Glutathione-S-Trfase_C_sf"/>
</dbReference>
<reference evidence="2 3" key="1">
    <citation type="submission" date="2014-02" db="EMBL/GenBank/DDBJ databases">
        <title>The genome sequence of the entomopathogenic fungus Metarhizium robertsii ARSEF 2575.</title>
        <authorList>
            <person name="Giuliano Garisto Donzelli B."/>
            <person name="Roe B.A."/>
            <person name="Macmil S.L."/>
            <person name="Krasnoff S.B."/>
            <person name="Gibson D.M."/>
        </authorList>
    </citation>
    <scope>NUCLEOTIDE SEQUENCE [LARGE SCALE GENOMIC DNA]</scope>
    <source>
        <strain evidence="2 3">ARSEF 2575</strain>
    </source>
</reference>
<evidence type="ECO:0000313" key="2">
    <source>
        <dbReference type="EMBL" id="EXU99117.1"/>
    </source>
</evidence>
<keyword evidence="2" id="KW-0808">Transferase</keyword>
<dbReference type="InterPro" id="IPR036249">
    <property type="entry name" value="Thioredoxin-like_sf"/>
</dbReference>
<feature type="domain" description="GST N-terminal" evidence="1">
    <location>
        <begin position="18"/>
        <end position="109"/>
    </location>
</feature>
<dbReference type="InterPro" id="IPR004045">
    <property type="entry name" value="Glutathione_S-Trfase_N"/>
</dbReference>
<protein>
    <submittedName>
        <fullName evidence="2">Glutathione S-transferase</fullName>
    </submittedName>
</protein>
<dbReference type="eggNOG" id="ENOG502QQN3">
    <property type="taxonomic scope" value="Eukaryota"/>
</dbReference>
<dbReference type="Pfam" id="PF13409">
    <property type="entry name" value="GST_N_2"/>
    <property type="match status" value="1"/>
</dbReference>
<dbReference type="OrthoDB" id="4951845at2759"/>
<accession>A0A0A1UT60</accession>
<comment type="caution">
    <text evidence="2">The sequence shown here is derived from an EMBL/GenBank/DDBJ whole genome shotgun (WGS) entry which is preliminary data.</text>
</comment>
<dbReference type="CDD" id="cd03038">
    <property type="entry name" value="GST_N_etherase_LigE"/>
    <property type="match status" value="1"/>
</dbReference>
<evidence type="ECO:0000259" key="1">
    <source>
        <dbReference type="PROSITE" id="PS50404"/>
    </source>
</evidence>
<dbReference type="CDD" id="cd00299">
    <property type="entry name" value="GST_C_family"/>
    <property type="match status" value="1"/>
</dbReference>
<name>A0A0A1UT60_9HYPO</name>
<dbReference type="InterPro" id="IPR054416">
    <property type="entry name" value="GST_UstS-like_C"/>
</dbReference>
<sequence>MATPPASTGAIVFYDIAHRPPVAETCCSPNPWKTRFALNFKGVSYSTSWVRMPDIAKVRRDLGQSAGRKFADGTDFYTLPVIQDAATGATVGDSFDIAVYLQRTYPDSGGGDLLPAQTLDYTFNQSVAFPVPLSERPDGGFAEYLRFNTNVDAAFTTHTPLMVEGLPLDPATADETKAEFVRRAGVSSWDDFTLTGGAREKLTESFRGMLGDLSKLFLENTDGPFLLGQQASYADFIVGAWLRMAQATLPKPEWEDVRRWHGGVFGRLHDALEAYAQVK</sequence>
<organism evidence="2 3">
    <name type="scientific">Metarhizium robertsii</name>
    <dbReference type="NCBI Taxonomy" id="568076"/>
    <lineage>
        <taxon>Eukaryota</taxon>
        <taxon>Fungi</taxon>
        <taxon>Dikarya</taxon>
        <taxon>Ascomycota</taxon>
        <taxon>Pezizomycotina</taxon>
        <taxon>Sordariomycetes</taxon>
        <taxon>Hypocreomycetidae</taxon>
        <taxon>Hypocreales</taxon>
        <taxon>Clavicipitaceae</taxon>
        <taxon>Metarhizium</taxon>
    </lineage>
</organism>
<dbReference type="Gene3D" id="1.20.1050.10">
    <property type="match status" value="1"/>
</dbReference>
<proteinExistence type="predicted"/>
<evidence type="ECO:0000313" key="3">
    <source>
        <dbReference type="Proteomes" id="UP000030151"/>
    </source>
</evidence>
<dbReference type="EMBL" id="JELW01000021">
    <property type="protein sequence ID" value="EXU99117.1"/>
    <property type="molecule type" value="Genomic_DNA"/>
</dbReference>
<dbReference type="SUPFAM" id="SSF52833">
    <property type="entry name" value="Thioredoxin-like"/>
    <property type="match status" value="1"/>
</dbReference>
<dbReference type="PROSITE" id="PS50404">
    <property type="entry name" value="GST_NTER"/>
    <property type="match status" value="1"/>
</dbReference>
<dbReference type="AlphaFoldDB" id="A0A0A1UT60"/>